<keyword evidence="2" id="KW-1185">Reference proteome</keyword>
<name>A0ACD4A0H1_9BACI</name>
<dbReference type="EMBL" id="CP096590">
    <property type="protein sequence ID" value="UPV79798.1"/>
    <property type="molecule type" value="Genomic_DNA"/>
</dbReference>
<proteinExistence type="predicted"/>
<dbReference type="Proteomes" id="UP000830837">
    <property type="component" value="Chromosome"/>
</dbReference>
<organism evidence="1 2">
    <name type="scientific">Bacillus rugosus</name>
    <dbReference type="NCBI Taxonomy" id="2715209"/>
    <lineage>
        <taxon>Bacteria</taxon>
        <taxon>Bacillati</taxon>
        <taxon>Bacillota</taxon>
        <taxon>Bacilli</taxon>
        <taxon>Bacillales</taxon>
        <taxon>Bacillaceae</taxon>
        <taxon>Bacillus</taxon>
    </lineage>
</organism>
<evidence type="ECO:0000313" key="1">
    <source>
        <dbReference type="EMBL" id="UPV79798.1"/>
    </source>
</evidence>
<protein>
    <submittedName>
        <fullName evidence="1">Uncharacterized protein</fullName>
    </submittedName>
</protein>
<sequence>MEKNTLDEKVNLIKKHVDKSISHKFFKIKNIGYKGAHYGQSVTSYEIKRAIEHALNIFEDLLVIYFKDNKIGTQPPVLTLLSSLPPIKRVYILEKVWVHNKGNLWIADKLSMAYLKSGNF</sequence>
<accession>A0ACD4A0H1</accession>
<evidence type="ECO:0000313" key="2">
    <source>
        <dbReference type="Proteomes" id="UP000830837"/>
    </source>
</evidence>
<reference evidence="1" key="1">
    <citation type="submission" date="2022-04" db="EMBL/GenBank/DDBJ databases">
        <title>Complete genome of Bacillus.</title>
        <authorList>
            <person name="Kong X."/>
            <person name="Hou M."/>
        </authorList>
    </citation>
    <scope>NUCLEOTIDE SEQUENCE</scope>
    <source>
        <strain evidence="1">A78.1</strain>
    </source>
</reference>
<gene>
    <name evidence="1" type="ORF">M0696_03420</name>
</gene>